<reference evidence="4" key="1">
    <citation type="submission" date="2021-04" db="EMBL/GenBank/DDBJ databases">
        <title>Genomic sequence of Actinosynnema pretiosum subsp. pretiosum ATCC 31280 (C-14919).</title>
        <authorList>
            <person name="Bai L."/>
            <person name="Wang X."/>
            <person name="Xiao Y."/>
        </authorList>
    </citation>
    <scope>NUCLEOTIDE SEQUENCE</scope>
    <source>
        <strain evidence="4">ATCC 31280</strain>
    </source>
</reference>
<dbReference type="EMBL" id="CP073249">
    <property type="protein sequence ID" value="QUF07675.1"/>
    <property type="molecule type" value="Genomic_DNA"/>
</dbReference>
<evidence type="ECO:0000256" key="2">
    <source>
        <dbReference type="ARBA" id="ARBA00022723"/>
    </source>
</evidence>
<organism evidence="4 5">
    <name type="scientific">Actinosynnema pretiosum subsp. pretiosum</name>
    <dbReference type="NCBI Taxonomy" id="103721"/>
    <lineage>
        <taxon>Bacteria</taxon>
        <taxon>Bacillati</taxon>
        <taxon>Actinomycetota</taxon>
        <taxon>Actinomycetes</taxon>
        <taxon>Pseudonocardiales</taxon>
        <taxon>Pseudonocardiaceae</taxon>
        <taxon>Actinosynnema</taxon>
    </lineage>
</organism>
<evidence type="ECO:0000313" key="5">
    <source>
        <dbReference type="Proteomes" id="UP000677152"/>
    </source>
</evidence>
<keyword evidence="2" id="KW-0479">Metal-binding</keyword>
<dbReference type="GO" id="GO:0046872">
    <property type="term" value="F:metal ion binding"/>
    <property type="evidence" value="ECO:0007669"/>
    <property type="project" value="UniProtKB-KW"/>
</dbReference>
<dbReference type="InterPro" id="IPR027806">
    <property type="entry name" value="HARBI1_dom"/>
</dbReference>
<gene>
    <name evidence="4" type="ORF">KCV87_00725</name>
</gene>
<evidence type="ECO:0000256" key="1">
    <source>
        <dbReference type="ARBA" id="ARBA00001968"/>
    </source>
</evidence>
<dbReference type="AlphaFoldDB" id="A0AA45LE82"/>
<evidence type="ECO:0000259" key="3">
    <source>
        <dbReference type="Pfam" id="PF13359"/>
    </source>
</evidence>
<feature type="domain" description="DDE Tnp4" evidence="3">
    <location>
        <begin position="115"/>
        <end position="253"/>
    </location>
</feature>
<dbReference type="Proteomes" id="UP000677152">
    <property type="component" value="Chromosome"/>
</dbReference>
<accession>A0AA45LE82</accession>
<evidence type="ECO:0000313" key="4">
    <source>
        <dbReference type="EMBL" id="QUF07675.1"/>
    </source>
</evidence>
<proteinExistence type="predicted"/>
<name>A0AA45LE82_9PSEU</name>
<protein>
    <submittedName>
        <fullName evidence="4">IS5/IS1182 family transposase</fullName>
    </submittedName>
</protein>
<sequence>MALLLKAERARRGTRAGTRALTCFHQAVLGLRWLRDHTAPARLARDHRVSRAIAYRYLDEVLQVLAGQAPDLASALAHAKKRGAAHVVLDGKLFHTDRHHGESGLNRHRRVIDAWCSGKTRCHGGVITAVTMPNGPPIWVSPMEPGRVHDLVAARRHALPALARAATELGLPALADQGYLNAGHGVITPNRTPRERWAEPELTVDQKTCDLLLRALRGCGERGFALLVGRWKALRHTTASPRKLTRIVAAALACTHYEHHWNTDPAPR</sequence>
<comment type="cofactor">
    <cofactor evidence="1">
        <name>a divalent metal cation</name>
        <dbReference type="ChEBI" id="CHEBI:60240"/>
    </cofactor>
</comment>
<dbReference type="Pfam" id="PF13359">
    <property type="entry name" value="DDE_Tnp_4"/>
    <property type="match status" value="1"/>
</dbReference>